<dbReference type="AlphaFoldDB" id="A0A6N4Q5M0"/>
<evidence type="ECO:0000313" key="3">
    <source>
        <dbReference type="Proteomes" id="UP000297239"/>
    </source>
</evidence>
<evidence type="ECO:0000313" key="2">
    <source>
        <dbReference type="EMBL" id="TGK66963.1"/>
    </source>
</evidence>
<dbReference type="EMBL" id="RQFF01000037">
    <property type="protein sequence ID" value="TGK66963.1"/>
    <property type="molecule type" value="Genomic_DNA"/>
</dbReference>
<feature type="domain" description="Type II restriction endonuclease EcoO109IR" evidence="1">
    <location>
        <begin position="9"/>
        <end position="202"/>
    </location>
</feature>
<dbReference type="SUPFAM" id="SSF52980">
    <property type="entry name" value="Restriction endonuclease-like"/>
    <property type="match status" value="1"/>
</dbReference>
<proteinExistence type="predicted"/>
<evidence type="ECO:0000259" key="1">
    <source>
        <dbReference type="Pfam" id="PF14511"/>
    </source>
</evidence>
<dbReference type="OrthoDB" id="449755at2"/>
<dbReference type="InterPro" id="IPR032793">
    <property type="entry name" value="RE_EcoO109IR"/>
</dbReference>
<accession>A0A6N4Q5M0</accession>
<protein>
    <submittedName>
        <fullName evidence="2">Cytosolic protein</fullName>
    </submittedName>
</protein>
<name>A0A6N4Q5M0_9LEPT</name>
<organism evidence="2 3">
    <name type="scientific">Leptospira kanakyensis</name>
    <dbReference type="NCBI Taxonomy" id="2484968"/>
    <lineage>
        <taxon>Bacteria</taxon>
        <taxon>Pseudomonadati</taxon>
        <taxon>Spirochaetota</taxon>
        <taxon>Spirochaetia</taxon>
        <taxon>Leptospirales</taxon>
        <taxon>Leptospiraceae</taxon>
        <taxon>Leptospira</taxon>
    </lineage>
</organism>
<dbReference type="Pfam" id="PF14511">
    <property type="entry name" value="RE_EcoO109I"/>
    <property type="match status" value="1"/>
</dbReference>
<dbReference type="Proteomes" id="UP000297239">
    <property type="component" value="Unassembled WGS sequence"/>
</dbReference>
<keyword evidence="3" id="KW-1185">Reference proteome</keyword>
<comment type="caution">
    <text evidence="2">The sequence shown here is derived from an EMBL/GenBank/DDBJ whole genome shotgun (WGS) entry which is preliminary data.</text>
</comment>
<dbReference type="CDD" id="cd22345">
    <property type="entry name" value="PDDEXK_nuclease"/>
    <property type="match status" value="1"/>
</dbReference>
<reference evidence="2" key="1">
    <citation type="journal article" date="2019" name="PLoS Negl. Trop. Dis.">
        <title>Revisiting the worldwide diversity of Leptospira species in the environment.</title>
        <authorList>
            <person name="Vincent A.T."/>
            <person name="Schiettekatte O."/>
            <person name="Bourhy P."/>
            <person name="Veyrier F.J."/>
            <person name="Picardeau M."/>
        </authorList>
    </citation>
    <scope>NUCLEOTIDE SEQUENCE [LARGE SCALE GENOMIC DNA]</scope>
    <source>
        <strain evidence="2">201800293</strain>
    </source>
</reference>
<dbReference type="InterPro" id="IPR011335">
    <property type="entry name" value="Restrct_endonuc-II-like"/>
</dbReference>
<gene>
    <name evidence="2" type="ORF">EHQ18_17795</name>
</gene>
<sequence length="243" mass="27618">MNQTLLNLVLDYVSNNIGTFHKKRIQSLDTLKLDKVLRRKNPYLFKAKYQLTSEQIIKSLIDAHISSAEEGIFGDWLEELAIYVNAQVYGGKKSGITGIDLEFDLDQIRYLVSIKSGPNWGNSSQIKKMESDFKTAAKTLRTSNSGLIVKAINGCCYGRDNKPDKGDYLKLCGQRFWEFISGEEELYSELIEPLGHTAKTNDDLYQEAYAKMINKFTIEFGKDFCKADGAIDWEKLVHFNSAK</sequence>
<dbReference type="RefSeq" id="WP_135636646.1">
    <property type="nucleotide sequence ID" value="NZ_RQFE01000031.1"/>
</dbReference>